<dbReference type="RefSeq" id="WP_015324796.1">
    <property type="nucleotide sequence ID" value="NC_019977.1"/>
</dbReference>
<evidence type="ECO:0000313" key="6">
    <source>
        <dbReference type="EMBL" id="AGB49631.1"/>
    </source>
</evidence>
<dbReference type="PIRSF" id="PIRSF037016">
    <property type="entry name" value="Pseudouridin_synth_euk_prd"/>
    <property type="match status" value="1"/>
</dbReference>
<dbReference type="InterPro" id="IPR020119">
    <property type="entry name" value="PsdUridine_synth_TruD_CS"/>
</dbReference>
<evidence type="ECO:0000256" key="4">
    <source>
        <dbReference type="HAMAP-Rule" id="MF_01082"/>
    </source>
</evidence>
<dbReference type="AlphaFoldDB" id="L0KWX4"/>
<feature type="domain" description="TRUD" evidence="5">
    <location>
        <begin position="165"/>
        <end position="390"/>
    </location>
</feature>
<dbReference type="HAMAP" id="MF_01082">
    <property type="entry name" value="TruD"/>
    <property type="match status" value="1"/>
</dbReference>
<proteinExistence type="inferred from homology"/>
<dbReference type="InterPro" id="IPR011760">
    <property type="entry name" value="PsdUridine_synth_TruD_insert"/>
</dbReference>
<dbReference type="EC" id="5.4.99.27" evidence="4"/>
<dbReference type="GO" id="GO:0031119">
    <property type="term" value="P:tRNA pseudouridine synthesis"/>
    <property type="evidence" value="ECO:0007669"/>
    <property type="project" value="UniProtKB-UniRule"/>
</dbReference>
<keyword evidence="2 4" id="KW-0819">tRNA processing</keyword>
<evidence type="ECO:0000256" key="1">
    <source>
        <dbReference type="ARBA" id="ARBA00007953"/>
    </source>
</evidence>
<dbReference type="PROSITE" id="PS50984">
    <property type="entry name" value="TRUD"/>
    <property type="match status" value="1"/>
</dbReference>
<dbReference type="InterPro" id="IPR042214">
    <property type="entry name" value="TruD_catalytic"/>
</dbReference>
<dbReference type="Gene3D" id="1.10.1510.30">
    <property type="match status" value="1"/>
</dbReference>
<sequence>MQVPETEHTIGMELYATTTGDIGGKLRQVPEDFIVKEVSGWEVEASGKHLILELTKRDWDTNHIIRDLSRSLGISQKRIGFAGTKDKRAVTTQRISIFDVTEETIEKVHIKDVQLTPLGRYRRSVELGDLRGNIFQITIRDIDLATDELKQRMDGITSEIQNMGGVPNFFGIQRFGAIRPVTHLVGEALVRGSPEEAAMIYIAASFKDEPQETRIARDEVRNTRDFAQGLRTFPPRLRYERAMMHYLVEHPEDYKGSFSMLTDSMSRMFVHAFQSYIYNRVICARIQAGIPLNQAIEGDIVCFKNSDSLPDTSKTQRVNAVNLEGMNNLIKRGRAFVTAPLFGYNTEMASGISGEIESAIIEELKLTTEEFQLQEIPSMASKGQRREILLNVQPQFKILEDDLNNGKQKVMVEFSLPKGSYATTVLREYMKVDPLKMS</sequence>
<protein>
    <recommendedName>
        <fullName evidence="4">Probable tRNA pseudouridine synthase D</fullName>
        <ecNumber evidence="4">5.4.99.27</ecNumber>
    </recommendedName>
    <alternativeName>
        <fullName evidence="4">tRNA pseudouridine(13) synthase</fullName>
    </alternativeName>
    <alternativeName>
        <fullName evidence="4">tRNA pseudouridylate synthase D</fullName>
    </alternativeName>
    <alternativeName>
        <fullName evidence="4">tRNA-uridine isomerase D</fullName>
    </alternativeName>
</protein>
<dbReference type="NCBIfam" id="TIGR00094">
    <property type="entry name" value="tRNA_TruD_broad"/>
    <property type="match status" value="1"/>
</dbReference>
<comment type="function">
    <text evidence="4">Could be responsible for synthesis of pseudouridine from uracil-13 in transfer RNAs.</text>
</comment>
<reference evidence="7" key="1">
    <citation type="submission" date="2012-02" db="EMBL/GenBank/DDBJ databases">
        <title>Complete sequence of chromosome of Methanomethylovorans hollandica DSM 15978.</title>
        <authorList>
            <person name="Lucas S."/>
            <person name="Copeland A."/>
            <person name="Lapidus A."/>
            <person name="Glavina del Rio T."/>
            <person name="Dalin E."/>
            <person name="Tice H."/>
            <person name="Bruce D."/>
            <person name="Goodwin L."/>
            <person name="Pitluck S."/>
            <person name="Peters L."/>
            <person name="Mikhailova N."/>
            <person name="Held B."/>
            <person name="Kyrpides N."/>
            <person name="Mavromatis K."/>
            <person name="Ivanova N."/>
            <person name="Brettin T."/>
            <person name="Detter J.C."/>
            <person name="Han C."/>
            <person name="Larimer F."/>
            <person name="Land M."/>
            <person name="Hauser L."/>
            <person name="Markowitz V."/>
            <person name="Cheng J.-F."/>
            <person name="Hugenholtz P."/>
            <person name="Woyke T."/>
            <person name="Wu D."/>
            <person name="Spring S."/>
            <person name="Schroeder M."/>
            <person name="Brambilla E."/>
            <person name="Klenk H.-P."/>
            <person name="Eisen J.A."/>
        </authorList>
    </citation>
    <scope>NUCLEOTIDE SEQUENCE [LARGE SCALE GENOMIC DNA]</scope>
    <source>
        <strain evidence="7">DSM 15978 / NBRC 107637 / DMS1</strain>
    </source>
</reference>
<dbReference type="EMBL" id="CP003362">
    <property type="protein sequence ID" value="AGB49631.1"/>
    <property type="molecule type" value="Genomic_DNA"/>
</dbReference>
<evidence type="ECO:0000256" key="3">
    <source>
        <dbReference type="ARBA" id="ARBA00023235"/>
    </source>
</evidence>
<evidence type="ECO:0000256" key="2">
    <source>
        <dbReference type="ARBA" id="ARBA00022694"/>
    </source>
</evidence>
<name>L0KWX4_METHD</name>
<accession>L0KWX4</accession>
<evidence type="ECO:0000313" key="7">
    <source>
        <dbReference type="Proteomes" id="UP000010866"/>
    </source>
</evidence>
<dbReference type="SUPFAM" id="SSF55120">
    <property type="entry name" value="Pseudouridine synthase"/>
    <property type="match status" value="1"/>
</dbReference>
<dbReference type="Gene3D" id="3.30.2350.20">
    <property type="entry name" value="TruD, catalytic domain"/>
    <property type="match status" value="1"/>
</dbReference>
<dbReference type="Pfam" id="PF01142">
    <property type="entry name" value="TruD"/>
    <property type="match status" value="1"/>
</dbReference>
<dbReference type="PANTHER" id="PTHR13326">
    <property type="entry name" value="TRNA PSEUDOURIDINE SYNTHASE D"/>
    <property type="match status" value="1"/>
</dbReference>
<dbReference type="GeneID" id="14407232"/>
<comment type="similarity">
    <text evidence="1 4">Belongs to the pseudouridine synthase TruD family.</text>
</comment>
<dbReference type="InterPro" id="IPR001656">
    <property type="entry name" value="PsdUridine_synth_TruD"/>
</dbReference>
<dbReference type="FunFam" id="3.30.70.3160:FF:000001">
    <property type="entry name" value="Probable tRNA pseudouridine synthase D"/>
    <property type="match status" value="1"/>
</dbReference>
<dbReference type="Proteomes" id="UP000010866">
    <property type="component" value="Chromosome"/>
</dbReference>
<dbReference type="HOGENOM" id="CLU_005281_4_1_2"/>
<dbReference type="PANTHER" id="PTHR13326:SF21">
    <property type="entry name" value="PSEUDOURIDYLATE SYNTHASE PUS7L"/>
    <property type="match status" value="1"/>
</dbReference>
<dbReference type="FunFam" id="3.30.2350.20:FF:000023">
    <property type="entry name" value="Probable tRNA pseudouridine synthase D"/>
    <property type="match status" value="1"/>
</dbReference>
<dbReference type="GO" id="GO:0003723">
    <property type="term" value="F:RNA binding"/>
    <property type="evidence" value="ECO:0007669"/>
    <property type="project" value="InterPro"/>
</dbReference>
<dbReference type="Gene3D" id="3.30.70.3160">
    <property type="match status" value="1"/>
</dbReference>
<dbReference type="OrthoDB" id="1798at2157"/>
<feature type="active site" description="Nucleophile" evidence="4">
    <location>
        <position position="86"/>
    </location>
</feature>
<gene>
    <name evidence="4" type="primary">truD</name>
    <name evidence="6" type="ordered locus">Metho_1423</name>
</gene>
<dbReference type="InterPro" id="IPR020103">
    <property type="entry name" value="PsdUridine_synth_cat_dom_sf"/>
</dbReference>
<evidence type="ECO:0000259" key="5">
    <source>
        <dbReference type="PROSITE" id="PS50984"/>
    </source>
</evidence>
<keyword evidence="7" id="KW-1185">Reference proteome</keyword>
<organism evidence="6 7">
    <name type="scientific">Methanomethylovorans hollandica (strain DSM 15978 / NBRC 107637 / DMS1)</name>
    <dbReference type="NCBI Taxonomy" id="867904"/>
    <lineage>
        <taxon>Archaea</taxon>
        <taxon>Methanobacteriati</taxon>
        <taxon>Methanobacteriota</taxon>
        <taxon>Stenosarchaea group</taxon>
        <taxon>Methanomicrobia</taxon>
        <taxon>Methanosarcinales</taxon>
        <taxon>Methanosarcinaceae</taxon>
        <taxon>Methanomethylovorans</taxon>
    </lineage>
</organism>
<comment type="catalytic activity">
    <reaction evidence="4">
        <text>uridine(13) in tRNA = pseudouridine(13) in tRNA</text>
        <dbReference type="Rhea" id="RHEA:42540"/>
        <dbReference type="Rhea" id="RHEA-COMP:10105"/>
        <dbReference type="Rhea" id="RHEA-COMP:10106"/>
        <dbReference type="ChEBI" id="CHEBI:65314"/>
        <dbReference type="ChEBI" id="CHEBI:65315"/>
        <dbReference type="EC" id="5.4.99.27"/>
    </reaction>
</comment>
<dbReference type="PROSITE" id="PS01268">
    <property type="entry name" value="UPF0024"/>
    <property type="match status" value="1"/>
</dbReference>
<dbReference type="GO" id="GO:0160150">
    <property type="term" value="F:tRNA pseudouridine(13) synthase activity"/>
    <property type="evidence" value="ECO:0007669"/>
    <property type="project" value="UniProtKB-EC"/>
</dbReference>
<dbReference type="STRING" id="867904.Metho_1423"/>
<dbReference type="KEGG" id="mhz:Metho_1423"/>
<keyword evidence="3 4" id="KW-0413">Isomerase</keyword>